<reference evidence="2" key="1">
    <citation type="submission" date="2018-05" db="EMBL/GenBank/DDBJ databases">
        <authorList>
            <person name="Lanie J.A."/>
            <person name="Ng W.-L."/>
            <person name="Kazmierczak K.M."/>
            <person name="Andrzejewski T.M."/>
            <person name="Davidsen T.M."/>
            <person name="Wayne K.J."/>
            <person name="Tettelin H."/>
            <person name="Glass J.I."/>
            <person name="Rusch D."/>
            <person name="Podicherti R."/>
            <person name="Tsui H.-C.T."/>
            <person name="Winkler M.E."/>
        </authorList>
    </citation>
    <scope>NUCLEOTIDE SEQUENCE</scope>
</reference>
<evidence type="ECO:0000259" key="1">
    <source>
        <dbReference type="SMART" id="SM00849"/>
    </source>
</evidence>
<feature type="domain" description="Metallo-beta-lactamase" evidence="1">
    <location>
        <begin position="49"/>
        <end position="243"/>
    </location>
</feature>
<dbReference type="CDD" id="cd16279">
    <property type="entry name" value="metallo-hydrolase-like_MBL-fold"/>
    <property type="match status" value="1"/>
</dbReference>
<dbReference type="Gene3D" id="3.60.15.10">
    <property type="entry name" value="Ribonuclease Z/Hydroxyacylglutathione hydrolase-like"/>
    <property type="match status" value="1"/>
</dbReference>
<sequence length="273" mass="30771">MWKQIATEAKQNAVKFNLTILGSGTSQGVPIIGADYPPEFLANPKNHRTRSSVYIETDEIRLLIDATPDLRMQVLREGIRHVDAILFTHSHADHVMGLDDCRRFCTINGDRPLPIYADDKTMHDLRRVFQYAFEGPMLRGYFKPEPHLIEGLLALGDLRITPFEQPHGGMGSLGFLFEQSGVKRLAYYNDCKEVLPPAVEAAKGVQIAVLDALRPHEHPTHMALDEALTTARRIAADETLLSHLTDFYDHDRDEADLPNGVRFAYDGMKFCMT</sequence>
<dbReference type="SUPFAM" id="SSF56281">
    <property type="entry name" value="Metallo-hydrolase/oxidoreductase"/>
    <property type="match status" value="1"/>
</dbReference>
<dbReference type="Pfam" id="PF12706">
    <property type="entry name" value="Lactamase_B_2"/>
    <property type="match status" value="1"/>
</dbReference>
<dbReference type="InterPro" id="IPR001279">
    <property type="entry name" value="Metallo-B-lactamas"/>
</dbReference>
<dbReference type="PANTHER" id="PTHR42663:SF6">
    <property type="entry name" value="HYDROLASE C777.06C-RELATED"/>
    <property type="match status" value="1"/>
</dbReference>
<dbReference type="EMBL" id="UINC01008502">
    <property type="protein sequence ID" value="SVA38238.1"/>
    <property type="molecule type" value="Genomic_DNA"/>
</dbReference>
<accession>A0A381VEN7</accession>
<proteinExistence type="predicted"/>
<dbReference type="InterPro" id="IPR036866">
    <property type="entry name" value="RibonucZ/Hydroxyglut_hydro"/>
</dbReference>
<dbReference type="PANTHER" id="PTHR42663">
    <property type="entry name" value="HYDROLASE C777.06C-RELATED-RELATED"/>
    <property type="match status" value="1"/>
</dbReference>
<name>A0A381VEN7_9ZZZZ</name>
<evidence type="ECO:0000313" key="2">
    <source>
        <dbReference type="EMBL" id="SVA38238.1"/>
    </source>
</evidence>
<dbReference type="AlphaFoldDB" id="A0A381VEN7"/>
<protein>
    <recommendedName>
        <fullName evidence="1">Metallo-beta-lactamase domain-containing protein</fullName>
    </recommendedName>
</protein>
<organism evidence="2">
    <name type="scientific">marine metagenome</name>
    <dbReference type="NCBI Taxonomy" id="408172"/>
    <lineage>
        <taxon>unclassified sequences</taxon>
        <taxon>metagenomes</taxon>
        <taxon>ecological metagenomes</taxon>
    </lineage>
</organism>
<dbReference type="SMART" id="SM00849">
    <property type="entry name" value="Lactamase_B"/>
    <property type="match status" value="1"/>
</dbReference>
<gene>
    <name evidence="2" type="ORF">METZ01_LOCUS91092</name>
</gene>